<evidence type="ECO:0000313" key="9">
    <source>
        <dbReference type="Proteomes" id="UP000006054"/>
    </source>
</evidence>
<evidence type="ECO:0000256" key="6">
    <source>
        <dbReference type="HAMAP-Rule" id="MF_00063"/>
    </source>
</evidence>
<name>I4AP76_BERLS</name>
<evidence type="ECO:0000313" key="8">
    <source>
        <dbReference type="EMBL" id="AFM05761.1"/>
    </source>
</evidence>
<dbReference type="STRING" id="880071.Fleli_3441"/>
<evidence type="ECO:0000259" key="7">
    <source>
        <dbReference type="Pfam" id="PF01507"/>
    </source>
</evidence>
<evidence type="ECO:0000256" key="1">
    <source>
        <dbReference type="ARBA" id="ARBA00009732"/>
    </source>
</evidence>
<feature type="active site" description="Nucleophile; cysteine thiosulfonate intermediate" evidence="6">
    <location>
        <position position="231"/>
    </location>
</feature>
<dbReference type="GO" id="GO:0070814">
    <property type="term" value="P:hydrogen sulfide biosynthetic process"/>
    <property type="evidence" value="ECO:0007669"/>
    <property type="project" value="UniProtKB-UniRule"/>
</dbReference>
<dbReference type="GO" id="GO:0046872">
    <property type="term" value="F:metal ion binding"/>
    <property type="evidence" value="ECO:0007669"/>
    <property type="project" value="UniProtKB-KW"/>
</dbReference>
<keyword evidence="4 6" id="KW-0408">Iron</keyword>
<accession>I4AP76</accession>
<sequence length="235" mass="27816">MTKKEILTFAESELHTELSAVELLQVLVKKFPKKVCFSTSLGIEDQLITHFIFENEIPIDIFTLQTERLFEETDQLLIETQAKYKQKITVFEPRKNKVEELESQKGKFSFYDSVENRKECCAIRKIEPLNRALENYTIWVTGIRAEHSENRQNMPLFEWDEAHQMLKVHPLLHWRAEEVKNKIKKFQIPYNLLHDKGFVSIGCKPCTRAIKEGEDFRAGRWWWENSSKKECGLHN</sequence>
<dbReference type="HAMAP" id="MF_00063">
    <property type="entry name" value="CysH"/>
    <property type="match status" value="1"/>
</dbReference>
<feature type="binding site" evidence="6">
    <location>
        <position position="203"/>
    </location>
    <ligand>
        <name>[4Fe-4S] cluster</name>
        <dbReference type="ChEBI" id="CHEBI:49883"/>
    </ligand>
</feature>
<dbReference type="Gene3D" id="3.40.50.620">
    <property type="entry name" value="HUPs"/>
    <property type="match status" value="1"/>
</dbReference>
<dbReference type="NCBIfam" id="NF002537">
    <property type="entry name" value="PRK02090.1"/>
    <property type="match status" value="1"/>
</dbReference>
<comment type="similarity">
    <text evidence="1 6">Belongs to the PAPS reductase family. CysH subfamily.</text>
</comment>
<gene>
    <name evidence="6" type="primary">cysH</name>
    <name evidence="8" type="ordered locus">Fleli_3441</name>
</gene>
<evidence type="ECO:0000256" key="4">
    <source>
        <dbReference type="ARBA" id="ARBA00023004"/>
    </source>
</evidence>
<organism evidence="8 9">
    <name type="scientific">Bernardetia litoralis (strain ATCC 23117 / DSM 6794 / NBRC 15988 / NCIMB 1366 / Fx l1 / Sio-4)</name>
    <name type="common">Flexibacter litoralis</name>
    <dbReference type="NCBI Taxonomy" id="880071"/>
    <lineage>
        <taxon>Bacteria</taxon>
        <taxon>Pseudomonadati</taxon>
        <taxon>Bacteroidota</taxon>
        <taxon>Cytophagia</taxon>
        <taxon>Cytophagales</taxon>
        <taxon>Bernardetiaceae</taxon>
        <taxon>Bernardetia</taxon>
    </lineage>
</organism>
<feature type="domain" description="Phosphoadenosine phosphosulphate reductase" evidence="7">
    <location>
        <begin position="35"/>
        <end position="209"/>
    </location>
</feature>
<dbReference type="PIRSF" id="PIRSF000857">
    <property type="entry name" value="PAPS_reductase"/>
    <property type="match status" value="1"/>
</dbReference>
<keyword evidence="2 6" id="KW-0479">Metal-binding</keyword>
<reference evidence="9" key="1">
    <citation type="submission" date="2012-06" db="EMBL/GenBank/DDBJ databases">
        <title>The complete genome of Flexibacter litoralis DSM 6794.</title>
        <authorList>
            <person name="Lucas S."/>
            <person name="Copeland A."/>
            <person name="Lapidus A."/>
            <person name="Glavina del Rio T."/>
            <person name="Dalin E."/>
            <person name="Tice H."/>
            <person name="Bruce D."/>
            <person name="Goodwin L."/>
            <person name="Pitluck S."/>
            <person name="Peters L."/>
            <person name="Ovchinnikova G."/>
            <person name="Lu M."/>
            <person name="Kyrpides N."/>
            <person name="Mavromatis K."/>
            <person name="Ivanova N."/>
            <person name="Brettin T."/>
            <person name="Detter J.C."/>
            <person name="Han C."/>
            <person name="Larimer F."/>
            <person name="Land M."/>
            <person name="Hauser L."/>
            <person name="Markowitz V."/>
            <person name="Cheng J.-F."/>
            <person name="Hugenholtz P."/>
            <person name="Woyke T."/>
            <person name="Wu D."/>
            <person name="Spring S."/>
            <person name="Lang E."/>
            <person name="Kopitz M."/>
            <person name="Brambilla E."/>
            <person name="Klenk H.-P."/>
            <person name="Eisen J.A."/>
        </authorList>
    </citation>
    <scope>NUCLEOTIDE SEQUENCE [LARGE SCALE GENOMIC DNA]</scope>
    <source>
        <strain evidence="9">ATCC 23117 / DSM 6794 / NBRC 15988 / NCIMB 1366 / Sio-4</strain>
    </source>
</reference>
<dbReference type="Proteomes" id="UP000006054">
    <property type="component" value="Chromosome"/>
</dbReference>
<dbReference type="CDD" id="cd23945">
    <property type="entry name" value="PAPS_reductase"/>
    <property type="match status" value="1"/>
</dbReference>
<dbReference type="KEGG" id="fli:Fleli_3441"/>
<dbReference type="SUPFAM" id="SSF52402">
    <property type="entry name" value="Adenine nucleotide alpha hydrolases-like"/>
    <property type="match status" value="1"/>
</dbReference>
<dbReference type="InterPro" id="IPR014729">
    <property type="entry name" value="Rossmann-like_a/b/a_fold"/>
</dbReference>
<dbReference type="Pfam" id="PF01507">
    <property type="entry name" value="PAPS_reduct"/>
    <property type="match status" value="1"/>
</dbReference>
<keyword evidence="6" id="KW-0963">Cytoplasm</keyword>
<keyword evidence="3 6" id="KW-0560">Oxidoreductase</keyword>
<comment type="subcellular location">
    <subcellularLocation>
        <location evidence="6">Cytoplasm</location>
    </subcellularLocation>
</comment>
<evidence type="ECO:0000256" key="5">
    <source>
        <dbReference type="ARBA" id="ARBA00023014"/>
    </source>
</evidence>
<dbReference type="eggNOG" id="COG0175">
    <property type="taxonomic scope" value="Bacteria"/>
</dbReference>
<dbReference type="PATRIC" id="fig|880071.3.peg.3446"/>
<dbReference type="PANTHER" id="PTHR46482">
    <property type="entry name" value="5'-ADENYLYLSULFATE REDUCTASE 3, CHLOROPLASTIC"/>
    <property type="match status" value="1"/>
</dbReference>
<comment type="catalytic activity">
    <reaction evidence="6">
        <text>[thioredoxin]-disulfide + sulfite + AMP + 2 H(+) = adenosine 5'-phosphosulfate + [thioredoxin]-dithiol</text>
        <dbReference type="Rhea" id="RHEA:21976"/>
        <dbReference type="Rhea" id="RHEA-COMP:10698"/>
        <dbReference type="Rhea" id="RHEA-COMP:10700"/>
        <dbReference type="ChEBI" id="CHEBI:15378"/>
        <dbReference type="ChEBI" id="CHEBI:17359"/>
        <dbReference type="ChEBI" id="CHEBI:29950"/>
        <dbReference type="ChEBI" id="CHEBI:50058"/>
        <dbReference type="ChEBI" id="CHEBI:58243"/>
        <dbReference type="ChEBI" id="CHEBI:456215"/>
        <dbReference type="EC" id="1.8.4.10"/>
    </reaction>
</comment>
<comment type="cofactor">
    <cofactor evidence="6">
        <name>[4Fe-4S] cluster</name>
        <dbReference type="ChEBI" id="CHEBI:49883"/>
    </cofactor>
    <text evidence="6">Binds 1 [4Fe-4S] cluster per subunit.</text>
</comment>
<comment type="function">
    <text evidence="6">Catalyzes the formation of sulfite from adenosine 5'-phosphosulfate (APS) using thioredoxin as an electron donor.</text>
</comment>
<dbReference type="OrthoDB" id="9794018at2"/>
<dbReference type="PANTHER" id="PTHR46482:SF9">
    <property type="entry name" value="5'-ADENYLYLSULFATE REDUCTASE 1, CHLOROPLASTIC"/>
    <property type="match status" value="1"/>
</dbReference>
<dbReference type="InterPro" id="IPR004511">
    <property type="entry name" value="PAPS/APS_Rdtase"/>
</dbReference>
<comment type="pathway">
    <text evidence="6">Sulfur metabolism; hydrogen sulfide biosynthesis; sulfite from sulfate.</text>
</comment>
<dbReference type="GO" id="GO:0043866">
    <property type="term" value="F:adenylyl-sulfate reductase (thioredoxin) activity"/>
    <property type="evidence" value="ECO:0007669"/>
    <property type="project" value="UniProtKB-EC"/>
</dbReference>
<dbReference type="AlphaFoldDB" id="I4AP76"/>
<dbReference type="GO" id="GO:0004604">
    <property type="term" value="F:phosphoadenylyl-sulfate reductase (thioredoxin) activity"/>
    <property type="evidence" value="ECO:0007669"/>
    <property type="project" value="UniProtKB-UniRule"/>
</dbReference>
<dbReference type="GO" id="GO:0005737">
    <property type="term" value="C:cytoplasm"/>
    <property type="evidence" value="ECO:0007669"/>
    <property type="project" value="UniProtKB-SubCell"/>
</dbReference>
<dbReference type="EMBL" id="CP003345">
    <property type="protein sequence ID" value="AFM05761.1"/>
    <property type="molecule type" value="Genomic_DNA"/>
</dbReference>
<feature type="binding site" evidence="6">
    <location>
        <position position="121"/>
    </location>
    <ligand>
        <name>[4Fe-4S] cluster</name>
        <dbReference type="ChEBI" id="CHEBI:49883"/>
    </ligand>
</feature>
<feature type="binding site" evidence="6">
    <location>
        <position position="120"/>
    </location>
    <ligand>
        <name>[4Fe-4S] cluster</name>
        <dbReference type="ChEBI" id="CHEBI:49883"/>
    </ligand>
</feature>
<dbReference type="GO" id="GO:0019379">
    <property type="term" value="P:sulfate assimilation, phosphoadenylyl sulfate reduction by phosphoadenylyl-sulfate reductase (thioredoxin)"/>
    <property type="evidence" value="ECO:0007669"/>
    <property type="project" value="UniProtKB-UniRule"/>
</dbReference>
<protein>
    <recommendedName>
        <fullName evidence="6">Adenosine 5'-phosphosulfate reductase</fullName>
        <shortName evidence="6">APS reductase</shortName>
        <ecNumber evidence="6">1.8.4.10</ecNumber>
    </recommendedName>
    <alternativeName>
        <fullName evidence="6">5'-adenylylsulfate reductase</fullName>
    </alternativeName>
    <alternativeName>
        <fullName evidence="6">Thioredoxin-dependent 5'-adenylylsulfate reductase</fullName>
    </alternativeName>
</protein>
<dbReference type="EC" id="1.8.4.10" evidence="6"/>
<keyword evidence="9" id="KW-1185">Reference proteome</keyword>
<dbReference type="HOGENOM" id="CLU_044089_1_0_10"/>
<feature type="binding site" evidence="6">
    <location>
        <position position="206"/>
    </location>
    <ligand>
        <name>[4Fe-4S] cluster</name>
        <dbReference type="ChEBI" id="CHEBI:49883"/>
    </ligand>
</feature>
<keyword evidence="5 6" id="KW-0411">Iron-sulfur</keyword>
<dbReference type="RefSeq" id="WP_014799187.1">
    <property type="nucleotide sequence ID" value="NC_018018.1"/>
</dbReference>
<dbReference type="InterPro" id="IPR002500">
    <property type="entry name" value="PAPS_reduct_dom"/>
</dbReference>
<evidence type="ECO:0000256" key="2">
    <source>
        <dbReference type="ARBA" id="ARBA00022723"/>
    </source>
</evidence>
<dbReference type="GO" id="GO:0051539">
    <property type="term" value="F:4 iron, 4 sulfur cluster binding"/>
    <property type="evidence" value="ECO:0007669"/>
    <property type="project" value="UniProtKB-UniRule"/>
</dbReference>
<evidence type="ECO:0000256" key="3">
    <source>
        <dbReference type="ARBA" id="ARBA00023002"/>
    </source>
</evidence>
<proteinExistence type="inferred from homology"/>